<gene>
    <name evidence="3" type="primary">sctW</name>
    <name evidence="3" type="ORF">H9874_01860</name>
</gene>
<dbReference type="Pfam" id="PF07201">
    <property type="entry name" value="HrpJ"/>
    <property type="match status" value="1"/>
</dbReference>
<dbReference type="GO" id="GO:0050709">
    <property type="term" value="P:negative regulation of protein secretion"/>
    <property type="evidence" value="ECO:0007669"/>
    <property type="project" value="InterPro"/>
</dbReference>
<dbReference type="SUPFAM" id="SSF140591">
    <property type="entry name" value="Type III secretion system domain"/>
    <property type="match status" value="2"/>
</dbReference>
<dbReference type="EMBL" id="DXGI01000071">
    <property type="protein sequence ID" value="HIW77877.1"/>
    <property type="molecule type" value="Genomic_DNA"/>
</dbReference>
<proteinExistence type="predicted"/>
<reference evidence="3" key="2">
    <citation type="submission" date="2021-04" db="EMBL/GenBank/DDBJ databases">
        <authorList>
            <person name="Gilroy R."/>
        </authorList>
    </citation>
    <scope>NUCLEOTIDE SEQUENCE</scope>
    <source>
        <strain evidence="3">ChiSxjej5B17-1746</strain>
    </source>
</reference>
<dbReference type="InterPro" id="IPR038347">
    <property type="entry name" value="TyeA_sf"/>
</dbReference>
<dbReference type="Proteomes" id="UP000824264">
    <property type="component" value="Unassembled WGS sequence"/>
</dbReference>
<dbReference type="InterPro" id="IPR013401">
    <property type="entry name" value="T3SS_LcrE"/>
</dbReference>
<dbReference type="Gene3D" id="1.20.1280.80">
    <property type="match status" value="1"/>
</dbReference>
<protein>
    <submittedName>
        <fullName evidence="3">Type III secretion system gatekeeper subunit SctW</fullName>
    </submittedName>
</protein>
<feature type="domain" description="Hypersensitivity response secretion-like HrpJ" evidence="1">
    <location>
        <begin position="64"/>
        <end position="215"/>
    </location>
</feature>
<accession>A0A9D1U7X3</accession>
<evidence type="ECO:0000259" key="1">
    <source>
        <dbReference type="Pfam" id="PF07201"/>
    </source>
</evidence>
<dbReference type="GO" id="GO:0009986">
    <property type="term" value="C:cell surface"/>
    <property type="evidence" value="ECO:0007669"/>
    <property type="project" value="InterPro"/>
</dbReference>
<organism evidence="3 4">
    <name type="scientific">Candidatus Bilophila faecipullorum</name>
    <dbReference type="NCBI Taxonomy" id="2838482"/>
    <lineage>
        <taxon>Bacteria</taxon>
        <taxon>Pseudomonadati</taxon>
        <taxon>Thermodesulfobacteriota</taxon>
        <taxon>Desulfovibrionia</taxon>
        <taxon>Desulfovibrionales</taxon>
        <taxon>Desulfovibrionaceae</taxon>
        <taxon>Bilophila</taxon>
    </lineage>
</organism>
<dbReference type="GO" id="GO:0019867">
    <property type="term" value="C:outer membrane"/>
    <property type="evidence" value="ECO:0007669"/>
    <property type="project" value="InterPro"/>
</dbReference>
<feature type="domain" description="Type III secretion system effector delivery regulator TyeA" evidence="2">
    <location>
        <begin position="289"/>
        <end position="368"/>
    </location>
</feature>
<evidence type="ECO:0000259" key="2">
    <source>
        <dbReference type="Pfam" id="PF09059"/>
    </source>
</evidence>
<dbReference type="AlphaFoldDB" id="A0A9D1U7X3"/>
<reference evidence="3" key="1">
    <citation type="journal article" date="2021" name="PeerJ">
        <title>Extensive microbial diversity within the chicken gut microbiome revealed by metagenomics and culture.</title>
        <authorList>
            <person name="Gilroy R."/>
            <person name="Ravi A."/>
            <person name="Getino M."/>
            <person name="Pursley I."/>
            <person name="Horton D.L."/>
            <person name="Alikhan N.F."/>
            <person name="Baker D."/>
            <person name="Gharbi K."/>
            <person name="Hall N."/>
            <person name="Watson M."/>
            <person name="Adriaenssens E.M."/>
            <person name="Foster-Nyarko E."/>
            <person name="Jarju S."/>
            <person name="Secka A."/>
            <person name="Antonio M."/>
            <person name="Oren A."/>
            <person name="Chaudhuri R.R."/>
            <person name="La Ragione R."/>
            <person name="Hildebrand F."/>
            <person name="Pallen M.J."/>
        </authorList>
    </citation>
    <scope>NUCLEOTIDE SEQUENCE</scope>
    <source>
        <strain evidence="3">ChiSxjej5B17-1746</strain>
    </source>
</reference>
<evidence type="ECO:0000313" key="3">
    <source>
        <dbReference type="EMBL" id="HIW77877.1"/>
    </source>
</evidence>
<comment type="caution">
    <text evidence="3">The sequence shown here is derived from an EMBL/GenBank/DDBJ whole genome shotgun (WGS) entry which is preliminary data.</text>
</comment>
<sequence length="376" mass="41227">MSIDFSVHNQMGQMATGAATSAAADALKGSLMGKAAVMVESPQSLLADAAEELTFSVDTTDEYELEDRKERDKAEEALNARVKLYQELMHEAGAAEDIDRLKDSLRSRDGRERAAREAQYRFPDPSDAYAALSEALEELERDGSLGPSELEAVRRGLAELEAEHGPQIRAGIQGKLAAAGYAELDSADNLRDLYRQTVCDFESVNAVFAHIHETYGDAGFDKAMDFLFGALGNDLATDVPSMETTHLESVYANLEQVRLLQSTHIQCERLIGRWESVHGVTAHGLTPMSLLGDIVALRNEKFLGSMHIDRIAAKAKAPDIEREVLFLQELLGVARNLPTLLFDGEQGRMKMLDAVQEAVDNAIQREDEYLAAQGDA</sequence>
<dbReference type="GO" id="GO:0030254">
    <property type="term" value="P:protein secretion by the type III secretion system"/>
    <property type="evidence" value="ECO:0007669"/>
    <property type="project" value="InterPro"/>
</dbReference>
<dbReference type="NCBIfam" id="TIGR02511">
    <property type="entry name" value="type_III_tyeA"/>
    <property type="match status" value="1"/>
</dbReference>
<dbReference type="InterPro" id="IPR013351">
    <property type="entry name" value="T3SS_TyeA-rel"/>
</dbReference>
<dbReference type="NCBIfam" id="TIGR02568">
    <property type="entry name" value="LcrE"/>
    <property type="match status" value="1"/>
</dbReference>
<dbReference type="InterPro" id="IPR015144">
    <property type="entry name" value="T3SS_TyeA"/>
</dbReference>
<name>A0A9D1U7X3_9BACT</name>
<dbReference type="Gene3D" id="1.10.150.630">
    <property type="match status" value="1"/>
</dbReference>
<dbReference type="InterPro" id="IPR010812">
    <property type="entry name" value="HrpJ-like"/>
</dbReference>
<dbReference type="Pfam" id="PF09059">
    <property type="entry name" value="TyeA"/>
    <property type="match status" value="1"/>
</dbReference>
<evidence type="ECO:0000313" key="4">
    <source>
        <dbReference type="Proteomes" id="UP000824264"/>
    </source>
</evidence>